<sequence length="157" mass="16535">MNQLLSLYFISSAVVVASAQQQTTLPTQQAGQLPCNVGQPSTSAGGYQPVTDHNDLNSIQTDLAPLAFQKYAAGNNVASCVGSSIHAVSYNVTTACKQVVAGTNYAFEFATKYDCTTTSNTASSGSIDLNSILYKALPMRGQNTQTTVTRVWPVTSA</sequence>
<evidence type="ECO:0000313" key="2">
    <source>
        <dbReference type="EMBL" id="CAK0771145.1"/>
    </source>
</evidence>
<name>A0AAV1I0Y1_9CHLO</name>
<reference evidence="2 3" key="1">
    <citation type="submission" date="2023-10" db="EMBL/GenBank/DDBJ databases">
        <authorList>
            <person name="Maclean D."/>
            <person name="Macfadyen A."/>
        </authorList>
    </citation>
    <scope>NUCLEOTIDE SEQUENCE [LARGE SCALE GENOMIC DNA]</scope>
</reference>
<dbReference type="SUPFAM" id="SSF54403">
    <property type="entry name" value="Cystatin/monellin"/>
    <property type="match status" value="1"/>
</dbReference>
<dbReference type="InterPro" id="IPR046350">
    <property type="entry name" value="Cystatin_sf"/>
</dbReference>
<dbReference type="AlphaFoldDB" id="A0AAV1I0Y1"/>
<protein>
    <submittedName>
        <fullName evidence="2">Uncharacterized protein</fullName>
    </submittedName>
</protein>
<keyword evidence="1" id="KW-0732">Signal</keyword>
<feature type="chain" id="PRO_5043863926" evidence="1">
    <location>
        <begin position="20"/>
        <end position="157"/>
    </location>
</feature>
<gene>
    <name evidence="2" type="ORF">CVIRNUC_003837</name>
</gene>
<dbReference type="EMBL" id="CAUYUE010000004">
    <property type="protein sequence ID" value="CAK0771145.1"/>
    <property type="molecule type" value="Genomic_DNA"/>
</dbReference>
<dbReference type="Gene3D" id="3.10.450.10">
    <property type="match status" value="1"/>
</dbReference>
<evidence type="ECO:0000313" key="3">
    <source>
        <dbReference type="Proteomes" id="UP001314263"/>
    </source>
</evidence>
<evidence type="ECO:0000256" key="1">
    <source>
        <dbReference type="SAM" id="SignalP"/>
    </source>
</evidence>
<accession>A0AAV1I0Y1</accession>
<dbReference type="Proteomes" id="UP001314263">
    <property type="component" value="Unassembled WGS sequence"/>
</dbReference>
<keyword evidence="3" id="KW-1185">Reference proteome</keyword>
<organism evidence="2 3">
    <name type="scientific">Coccomyxa viridis</name>
    <dbReference type="NCBI Taxonomy" id="1274662"/>
    <lineage>
        <taxon>Eukaryota</taxon>
        <taxon>Viridiplantae</taxon>
        <taxon>Chlorophyta</taxon>
        <taxon>core chlorophytes</taxon>
        <taxon>Trebouxiophyceae</taxon>
        <taxon>Trebouxiophyceae incertae sedis</taxon>
        <taxon>Coccomyxaceae</taxon>
        <taxon>Coccomyxa</taxon>
    </lineage>
</organism>
<comment type="caution">
    <text evidence="2">The sequence shown here is derived from an EMBL/GenBank/DDBJ whole genome shotgun (WGS) entry which is preliminary data.</text>
</comment>
<feature type="signal peptide" evidence="1">
    <location>
        <begin position="1"/>
        <end position="19"/>
    </location>
</feature>
<proteinExistence type="predicted"/>